<protein>
    <recommendedName>
        <fullName evidence="3">Lipoprotein</fullName>
    </recommendedName>
</protein>
<reference evidence="1 2" key="1">
    <citation type="submission" date="2024-07" db="EMBL/GenBank/DDBJ databases">
        <title>Characterization of a bacterium isolated from hydrolysated instant sea cucumber by whole-genome sequencing and metabolomics.</title>
        <authorList>
            <person name="Luo X."/>
            <person name="Zhang Z."/>
            <person name="Zheng Z."/>
            <person name="Zhang W."/>
            <person name="Ming T."/>
            <person name="Jiao L."/>
            <person name="Su X."/>
            <person name="Kong F."/>
            <person name="Xu J."/>
        </authorList>
    </citation>
    <scope>NUCLEOTIDE SEQUENCE [LARGE SCALE GENOMIC DNA]</scope>
    <source>
        <strain evidence="1 2">XL-2024</strain>
    </source>
</reference>
<evidence type="ECO:0008006" key="3">
    <source>
        <dbReference type="Google" id="ProtNLM"/>
    </source>
</evidence>
<dbReference type="Proteomes" id="UP001558534">
    <property type="component" value="Unassembled WGS sequence"/>
</dbReference>
<proteinExistence type="predicted"/>
<keyword evidence="2" id="KW-1185">Reference proteome</keyword>
<comment type="caution">
    <text evidence="1">The sequence shown here is derived from an EMBL/GenBank/DDBJ whole genome shotgun (WGS) entry which is preliminary data.</text>
</comment>
<sequence length="156" mass="17513">MKGFLKLFIGLCLIFILTGCIGEDYDVGVPTAHIYFEGLSSDFQLTEANISWKTASEEVEKTKKDIITFASSLDEIKVFPGQKVKLDFRENPKNGGDIWTDPKITVALLKDGERTELALDDFREFQFPTDKGNYVLEVEFMSSAGNAQYLGNILIQ</sequence>
<gene>
    <name evidence="1" type="ORF">AB1300_10265</name>
</gene>
<accession>A0ABV3VX97</accession>
<organism evidence="1 2">
    <name type="scientific">Lysinibacillus xylanilyticus</name>
    <dbReference type="NCBI Taxonomy" id="582475"/>
    <lineage>
        <taxon>Bacteria</taxon>
        <taxon>Bacillati</taxon>
        <taxon>Bacillota</taxon>
        <taxon>Bacilli</taxon>
        <taxon>Bacillales</taxon>
        <taxon>Bacillaceae</taxon>
        <taxon>Lysinibacillus</taxon>
    </lineage>
</organism>
<dbReference type="PROSITE" id="PS51257">
    <property type="entry name" value="PROKAR_LIPOPROTEIN"/>
    <property type="match status" value="1"/>
</dbReference>
<evidence type="ECO:0000313" key="2">
    <source>
        <dbReference type="Proteomes" id="UP001558534"/>
    </source>
</evidence>
<evidence type="ECO:0000313" key="1">
    <source>
        <dbReference type="EMBL" id="MEX3745520.1"/>
    </source>
</evidence>
<dbReference type="EMBL" id="JBFRHK010000005">
    <property type="protein sequence ID" value="MEX3745520.1"/>
    <property type="molecule type" value="Genomic_DNA"/>
</dbReference>
<name>A0ABV3VX97_9BACI</name>
<dbReference type="RefSeq" id="WP_368636573.1">
    <property type="nucleotide sequence ID" value="NZ_JBFRHK010000005.1"/>
</dbReference>